<sequence>MSVSVAFRPATIVRVRLKGHVLHGQFAVVDGMIDGMLLDGPHGKVALPRLVSLRAAQGAFAGERFALLPQWLAELPVTPVWAAKLRRQAYGLDIPLTPISSPVPPAVPHAGTAKR</sequence>
<name>A0ABV7VBZ5_9PROT</name>
<accession>A0ABV7VBZ5</accession>
<protein>
    <submittedName>
        <fullName evidence="1">Uncharacterized protein</fullName>
    </submittedName>
</protein>
<keyword evidence="2" id="KW-1185">Reference proteome</keyword>
<dbReference type="Proteomes" id="UP001595711">
    <property type="component" value="Unassembled WGS sequence"/>
</dbReference>
<organism evidence="1 2">
    <name type="scientific">Ferrovibrio xuzhouensis</name>
    <dbReference type="NCBI Taxonomy" id="1576914"/>
    <lineage>
        <taxon>Bacteria</taxon>
        <taxon>Pseudomonadati</taxon>
        <taxon>Pseudomonadota</taxon>
        <taxon>Alphaproteobacteria</taxon>
        <taxon>Rhodospirillales</taxon>
        <taxon>Rhodospirillaceae</taxon>
        <taxon>Ferrovibrio</taxon>
    </lineage>
</organism>
<dbReference type="RefSeq" id="WP_379722032.1">
    <property type="nucleotide sequence ID" value="NZ_JBHRYJ010000001.1"/>
</dbReference>
<proteinExistence type="predicted"/>
<comment type="caution">
    <text evidence="1">The sequence shown here is derived from an EMBL/GenBank/DDBJ whole genome shotgun (WGS) entry which is preliminary data.</text>
</comment>
<evidence type="ECO:0000313" key="1">
    <source>
        <dbReference type="EMBL" id="MFC3674680.1"/>
    </source>
</evidence>
<dbReference type="EMBL" id="JBHRYJ010000001">
    <property type="protein sequence ID" value="MFC3674680.1"/>
    <property type="molecule type" value="Genomic_DNA"/>
</dbReference>
<gene>
    <name evidence="1" type="ORF">ACFOOQ_03935</name>
</gene>
<reference evidence="2" key="1">
    <citation type="journal article" date="2019" name="Int. J. Syst. Evol. Microbiol.">
        <title>The Global Catalogue of Microorganisms (GCM) 10K type strain sequencing project: providing services to taxonomists for standard genome sequencing and annotation.</title>
        <authorList>
            <consortium name="The Broad Institute Genomics Platform"/>
            <consortium name="The Broad Institute Genome Sequencing Center for Infectious Disease"/>
            <person name="Wu L."/>
            <person name="Ma J."/>
        </authorList>
    </citation>
    <scope>NUCLEOTIDE SEQUENCE [LARGE SCALE GENOMIC DNA]</scope>
    <source>
        <strain evidence="2">KCTC 42182</strain>
    </source>
</reference>
<evidence type="ECO:0000313" key="2">
    <source>
        <dbReference type="Proteomes" id="UP001595711"/>
    </source>
</evidence>